<protein>
    <submittedName>
        <fullName evidence="2">OmpH family outer membrane protein</fullName>
    </submittedName>
</protein>
<keyword evidence="1" id="KW-0175">Coiled coil</keyword>
<dbReference type="AlphaFoldDB" id="A0A8F6YBR3"/>
<accession>A0A8F6YBR3</accession>
<dbReference type="SMART" id="SM00935">
    <property type="entry name" value="OmpH"/>
    <property type="match status" value="1"/>
</dbReference>
<reference evidence="2 3" key="1">
    <citation type="submission" date="2021-07" db="EMBL/GenBank/DDBJ databases">
        <title>A novel Jannaschia species isolated from marine dinoflagellate Ceratoperidinium margalefii.</title>
        <authorList>
            <person name="Jiang Y."/>
            <person name="Li Z."/>
        </authorList>
    </citation>
    <scope>NUCLEOTIDE SEQUENCE [LARGE SCALE GENOMIC DNA]</scope>
    <source>
        <strain evidence="2 3">J12C1-MA-4</strain>
    </source>
</reference>
<dbReference type="GO" id="GO:0005829">
    <property type="term" value="C:cytosol"/>
    <property type="evidence" value="ECO:0007669"/>
    <property type="project" value="TreeGrafter"/>
</dbReference>
<dbReference type="InterPro" id="IPR005632">
    <property type="entry name" value="Chaperone_Skp"/>
</dbReference>
<dbReference type="PANTHER" id="PTHR35089">
    <property type="entry name" value="CHAPERONE PROTEIN SKP"/>
    <property type="match status" value="1"/>
</dbReference>
<dbReference type="Proteomes" id="UP000825009">
    <property type="component" value="Chromosome"/>
</dbReference>
<dbReference type="EMBL" id="CP079194">
    <property type="protein sequence ID" value="QXT38470.1"/>
    <property type="molecule type" value="Genomic_DNA"/>
</dbReference>
<keyword evidence="3" id="KW-1185">Reference proteome</keyword>
<proteinExistence type="predicted"/>
<dbReference type="RefSeq" id="WP_219000666.1">
    <property type="nucleotide sequence ID" value="NZ_CP079194.1"/>
</dbReference>
<evidence type="ECO:0000256" key="1">
    <source>
        <dbReference type="SAM" id="Coils"/>
    </source>
</evidence>
<dbReference type="KEGG" id="gce:KYE46_10985"/>
<gene>
    <name evidence="2" type="ORF">KYE46_10985</name>
</gene>
<name>A0A8F6YBR3_9RHOB</name>
<dbReference type="Pfam" id="PF03938">
    <property type="entry name" value="OmpH"/>
    <property type="match status" value="1"/>
</dbReference>
<dbReference type="PANTHER" id="PTHR35089:SF1">
    <property type="entry name" value="CHAPERONE PROTEIN SKP"/>
    <property type="match status" value="1"/>
</dbReference>
<sequence>MGSLSTLLRAAALGVAALVVQTGDGRAQPVASPETAILVLNQDRLLTQTEFGQRIQTELEAASQALAAENRRIEAQLTEEELDLTERRPSMTPADFRALASEFDARVVAIRAAQDAKGRDLQAQSEAAQQRFFEETFPVLLEIIEARGAAVLLDSRTVLLSAGSVDITDAAIAAINEALGDGGEEPLIAVPGVAPLEQ</sequence>
<evidence type="ECO:0000313" key="2">
    <source>
        <dbReference type="EMBL" id="QXT38470.1"/>
    </source>
</evidence>
<dbReference type="GO" id="GO:0050821">
    <property type="term" value="P:protein stabilization"/>
    <property type="evidence" value="ECO:0007669"/>
    <property type="project" value="TreeGrafter"/>
</dbReference>
<organism evidence="2 3">
    <name type="scientific">Gymnodinialimonas ceratoperidinii</name>
    <dbReference type="NCBI Taxonomy" id="2856823"/>
    <lineage>
        <taxon>Bacteria</taxon>
        <taxon>Pseudomonadati</taxon>
        <taxon>Pseudomonadota</taxon>
        <taxon>Alphaproteobacteria</taxon>
        <taxon>Rhodobacterales</taxon>
        <taxon>Paracoccaceae</taxon>
        <taxon>Gymnodinialimonas</taxon>
    </lineage>
</organism>
<evidence type="ECO:0000313" key="3">
    <source>
        <dbReference type="Proteomes" id="UP000825009"/>
    </source>
</evidence>
<feature type="coiled-coil region" evidence="1">
    <location>
        <begin position="56"/>
        <end position="88"/>
    </location>
</feature>
<dbReference type="GO" id="GO:0051082">
    <property type="term" value="F:unfolded protein binding"/>
    <property type="evidence" value="ECO:0007669"/>
    <property type="project" value="InterPro"/>
</dbReference>